<evidence type="ECO:0000313" key="1">
    <source>
        <dbReference type="EMBL" id="KDS39229.1"/>
    </source>
</evidence>
<dbReference type="EMBL" id="JNHK01000058">
    <property type="protein sequence ID" value="KDS39229.1"/>
    <property type="molecule type" value="Genomic_DNA"/>
</dbReference>
<proteinExistence type="predicted"/>
<organism evidence="1 2">
    <name type="scientific">Parabacteroides distasonis str. 3776 D15 i</name>
    <dbReference type="NCBI Taxonomy" id="1339342"/>
    <lineage>
        <taxon>Bacteria</taxon>
        <taxon>Pseudomonadati</taxon>
        <taxon>Bacteroidota</taxon>
        <taxon>Bacteroidia</taxon>
        <taxon>Bacteroidales</taxon>
        <taxon>Tannerellaceae</taxon>
        <taxon>Parabacteroides</taxon>
    </lineage>
</organism>
<gene>
    <name evidence="1" type="ORF">M091_4533</name>
</gene>
<reference evidence="1 2" key="1">
    <citation type="submission" date="2014-04" db="EMBL/GenBank/DDBJ databases">
        <authorList>
            <person name="Sears C."/>
            <person name="Carroll K."/>
            <person name="Sack B.R."/>
            <person name="Qadri F."/>
            <person name="Myers L.L."/>
            <person name="Chung G.-T."/>
            <person name="Escheverria P."/>
            <person name="Fraser C.M."/>
            <person name="Sadzewicz L."/>
            <person name="Shefchek K.A."/>
            <person name="Tallon L."/>
            <person name="Das S.P."/>
            <person name="Daugherty S."/>
            <person name="Mongodin E.F."/>
        </authorList>
    </citation>
    <scope>NUCLEOTIDE SEQUENCE [LARGE SCALE GENOMIC DNA]</scope>
    <source>
        <strain evidence="1 2">3776 D15 i</strain>
    </source>
</reference>
<protein>
    <submittedName>
        <fullName evidence="1">Uncharacterized protein</fullName>
    </submittedName>
</protein>
<comment type="caution">
    <text evidence="1">The sequence shown here is derived from an EMBL/GenBank/DDBJ whole genome shotgun (WGS) entry which is preliminary data.</text>
</comment>
<dbReference type="AlphaFoldDB" id="A0AB34LFR8"/>
<name>A0AB34LFR8_PARDI</name>
<accession>A0AB34LFR8</accession>
<sequence length="59" mass="6569">MISLLKRSNGTNKGKNSPLKIAKDIDDIRAKVSLKISSLPNNTLYKKENVDIDNKISVK</sequence>
<evidence type="ECO:0000313" key="2">
    <source>
        <dbReference type="Proteomes" id="UP000027850"/>
    </source>
</evidence>
<dbReference type="Proteomes" id="UP000027850">
    <property type="component" value="Unassembled WGS sequence"/>
</dbReference>